<keyword evidence="2" id="KW-1185">Reference proteome</keyword>
<dbReference type="AlphaFoldDB" id="A0A371EV67"/>
<evidence type="ECO:0000313" key="2">
    <source>
        <dbReference type="Proteomes" id="UP000257109"/>
    </source>
</evidence>
<gene>
    <name evidence="1" type="ORF">CR513_50878</name>
</gene>
<comment type="caution">
    <text evidence="1">The sequence shown here is derived from an EMBL/GenBank/DDBJ whole genome shotgun (WGS) entry which is preliminary data.</text>
</comment>
<sequence length="77" mass="8897">MSLCKSTTKSNHVAFIVDPTTLHVQATFKFSTIRARPLWVEHLTMSGKMILKAMEIKVVNFNNLEYLQIVYQELLLN</sequence>
<reference evidence="1" key="1">
    <citation type="submission" date="2018-05" db="EMBL/GenBank/DDBJ databases">
        <title>Draft genome of Mucuna pruriens seed.</title>
        <authorList>
            <person name="Nnadi N.E."/>
            <person name="Vos R."/>
            <person name="Hasami M.H."/>
            <person name="Devisetty U.K."/>
            <person name="Aguiy J.C."/>
        </authorList>
    </citation>
    <scope>NUCLEOTIDE SEQUENCE [LARGE SCALE GENOMIC DNA]</scope>
    <source>
        <strain evidence="1">JCA_2017</strain>
    </source>
</reference>
<protein>
    <submittedName>
        <fullName evidence="1">Uncharacterized protein</fullName>
    </submittedName>
</protein>
<dbReference type="EMBL" id="QJKJ01011904">
    <property type="protein sequence ID" value="RDX69940.1"/>
    <property type="molecule type" value="Genomic_DNA"/>
</dbReference>
<evidence type="ECO:0000313" key="1">
    <source>
        <dbReference type="EMBL" id="RDX69940.1"/>
    </source>
</evidence>
<name>A0A371EV67_MUCPR</name>
<proteinExistence type="predicted"/>
<organism evidence="1 2">
    <name type="scientific">Mucuna pruriens</name>
    <name type="common">Velvet bean</name>
    <name type="synonym">Dolichos pruriens</name>
    <dbReference type="NCBI Taxonomy" id="157652"/>
    <lineage>
        <taxon>Eukaryota</taxon>
        <taxon>Viridiplantae</taxon>
        <taxon>Streptophyta</taxon>
        <taxon>Embryophyta</taxon>
        <taxon>Tracheophyta</taxon>
        <taxon>Spermatophyta</taxon>
        <taxon>Magnoliopsida</taxon>
        <taxon>eudicotyledons</taxon>
        <taxon>Gunneridae</taxon>
        <taxon>Pentapetalae</taxon>
        <taxon>rosids</taxon>
        <taxon>fabids</taxon>
        <taxon>Fabales</taxon>
        <taxon>Fabaceae</taxon>
        <taxon>Papilionoideae</taxon>
        <taxon>50 kb inversion clade</taxon>
        <taxon>NPAAA clade</taxon>
        <taxon>indigoferoid/millettioid clade</taxon>
        <taxon>Phaseoleae</taxon>
        <taxon>Mucuna</taxon>
    </lineage>
</organism>
<accession>A0A371EV67</accession>
<feature type="non-terminal residue" evidence="1">
    <location>
        <position position="1"/>
    </location>
</feature>
<dbReference type="Proteomes" id="UP000257109">
    <property type="component" value="Unassembled WGS sequence"/>
</dbReference>